<organism evidence="2 3">
    <name type="scientific">Dibothriocephalus latus</name>
    <name type="common">Fish tapeworm</name>
    <name type="synonym">Diphyllobothrium latum</name>
    <dbReference type="NCBI Taxonomy" id="60516"/>
    <lineage>
        <taxon>Eukaryota</taxon>
        <taxon>Metazoa</taxon>
        <taxon>Spiralia</taxon>
        <taxon>Lophotrochozoa</taxon>
        <taxon>Platyhelminthes</taxon>
        <taxon>Cestoda</taxon>
        <taxon>Eucestoda</taxon>
        <taxon>Diphyllobothriidea</taxon>
        <taxon>Diphyllobothriidae</taxon>
        <taxon>Dibothriocephalus</taxon>
    </lineage>
</organism>
<evidence type="ECO:0000256" key="1">
    <source>
        <dbReference type="SAM" id="MobiDB-lite"/>
    </source>
</evidence>
<name>A0A3P6PXK6_DIBLA</name>
<evidence type="ECO:0000313" key="2">
    <source>
        <dbReference type="EMBL" id="VDK44176.1"/>
    </source>
</evidence>
<gene>
    <name evidence="2" type="ORF">DILT_LOCUS1429</name>
</gene>
<feature type="compositionally biased region" description="Polar residues" evidence="1">
    <location>
        <begin position="124"/>
        <end position="136"/>
    </location>
</feature>
<accession>A0A3P6PXK6</accession>
<reference evidence="2 3" key="1">
    <citation type="submission" date="2018-11" db="EMBL/GenBank/DDBJ databases">
        <authorList>
            <consortium name="Pathogen Informatics"/>
        </authorList>
    </citation>
    <scope>NUCLEOTIDE SEQUENCE [LARGE SCALE GENOMIC DNA]</scope>
</reference>
<dbReference type="Proteomes" id="UP000281553">
    <property type="component" value="Unassembled WGS sequence"/>
</dbReference>
<evidence type="ECO:0000313" key="3">
    <source>
        <dbReference type="Proteomes" id="UP000281553"/>
    </source>
</evidence>
<dbReference type="EMBL" id="UYRU01009650">
    <property type="protein sequence ID" value="VDK44176.1"/>
    <property type="molecule type" value="Genomic_DNA"/>
</dbReference>
<feature type="region of interest" description="Disordered" evidence="1">
    <location>
        <begin position="196"/>
        <end position="222"/>
    </location>
</feature>
<dbReference type="AlphaFoldDB" id="A0A3P6PXK6"/>
<protein>
    <submittedName>
        <fullName evidence="2">Uncharacterized protein</fullName>
    </submittedName>
</protein>
<feature type="region of interest" description="Disordered" evidence="1">
    <location>
        <begin position="102"/>
        <end position="143"/>
    </location>
</feature>
<sequence>MKIVSNVIQVRRKVQSECAYQVLKEPVQSMRILISLAKRIRKGPCDALHILLGDFTFVREPCGPTLPMDKEPRQINYNHCGRPNNSVYDRDQEDEVEYNLGTPLERRSRVPGSPPGPVEEVNHQEATALQPSSGDNGTVMPDVEGQQYSTIHNILLDIERQLASGLQEIITELIAIKGRLAVIEDAVLGRSIAMTGISQPSSDYDDDYGSMSDSESTSSIHT</sequence>
<keyword evidence="3" id="KW-1185">Reference proteome</keyword>
<proteinExistence type="predicted"/>